<dbReference type="EMBL" id="ASHM01004689">
    <property type="protein sequence ID" value="PNY11652.1"/>
    <property type="molecule type" value="Genomic_DNA"/>
</dbReference>
<protein>
    <submittedName>
        <fullName evidence="2">Uncharacterized protein</fullName>
    </submittedName>
</protein>
<dbReference type="Proteomes" id="UP000236291">
    <property type="component" value="Unassembled WGS sequence"/>
</dbReference>
<reference evidence="2 3" key="2">
    <citation type="journal article" date="2017" name="Front. Plant Sci.">
        <title>Gene Classification and Mining of Molecular Markers Useful in Red Clover (Trifolium pratense) Breeding.</title>
        <authorList>
            <person name="Istvanek J."/>
            <person name="Dluhosova J."/>
            <person name="Dluhos P."/>
            <person name="Patkova L."/>
            <person name="Nedelnik J."/>
            <person name="Repkova J."/>
        </authorList>
    </citation>
    <scope>NUCLEOTIDE SEQUENCE [LARGE SCALE GENOMIC DNA]</scope>
    <source>
        <strain evidence="3">cv. Tatra</strain>
        <tissue evidence="2">Young leaves</tissue>
    </source>
</reference>
<organism evidence="2 3">
    <name type="scientific">Trifolium pratense</name>
    <name type="common">Red clover</name>
    <dbReference type="NCBI Taxonomy" id="57577"/>
    <lineage>
        <taxon>Eukaryota</taxon>
        <taxon>Viridiplantae</taxon>
        <taxon>Streptophyta</taxon>
        <taxon>Embryophyta</taxon>
        <taxon>Tracheophyta</taxon>
        <taxon>Spermatophyta</taxon>
        <taxon>Magnoliopsida</taxon>
        <taxon>eudicotyledons</taxon>
        <taxon>Gunneridae</taxon>
        <taxon>Pentapetalae</taxon>
        <taxon>rosids</taxon>
        <taxon>fabids</taxon>
        <taxon>Fabales</taxon>
        <taxon>Fabaceae</taxon>
        <taxon>Papilionoideae</taxon>
        <taxon>50 kb inversion clade</taxon>
        <taxon>NPAAA clade</taxon>
        <taxon>Hologalegina</taxon>
        <taxon>IRL clade</taxon>
        <taxon>Trifolieae</taxon>
        <taxon>Trifolium</taxon>
    </lineage>
</organism>
<reference evidence="2 3" key="1">
    <citation type="journal article" date="2014" name="Am. J. Bot.">
        <title>Genome assembly and annotation for red clover (Trifolium pratense; Fabaceae).</title>
        <authorList>
            <person name="Istvanek J."/>
            <person name="Jaros M."/>
            <person name="Krenek A."/>
            <person name="Repkova J."/>
        </authorList>
    </citation>
    <scope>NUCLEOTIDE SEQUENCE [LARGE SCALE GENOMIC DNA]</scope>
    <source>
        <strain evidence="3">cv. Tatra</strain>
        <tissue evidence="2">Young leaves</tissue>
    </source>
</reference>
<feature type="region of interest" description="Disordered" evidence="1">
    <location>
        <begin position="1"/>
        <end position="47"/>
    </location>
</feature>
<feature type="compositionally biased region" description="Low complexity" evidence="1">
    <location>
        <begin position="34"/>
        <end position="44"/>
    </location>
</feature>
<evidence type="ECO:0000313" key="2">
    <source>
        <dbReference type="EMBL" id="PNY11652.1"/>
    </source>
</evidence>
<accession>A0A2K3P8N3</accession>
<comment type="caution">
    <text evidence="2">The sequence shown here is derived from an EMBL/GenBank/DDBJ whole genome shotgun (WGS) entry which is preliminary data.</text>
</comment>
<evidence type="ECO:0000256" key="1">
    <source>
        <dbReference type="SAM" id="MobiDB-lite"/>
    </source>
</evidence>
<feature type="compositionally biased region" description="Polar residues" evidence="1">
    <location>
        <begin position="19"/>
        <end position="33"/>
    </location>
</feature>
<proteinExistence type="predicted"/>
<sequence>MNNSSSVVRLFSVSRGSGQTEPHSVSLTASIGNSASPTSPTASTGSMHFPCSLIMELWR</sequence>
<name>A0A2K3P8N3_TRIPR</name>
<gene>
    <name evidence="2" type="ORF">L195_g008263</name>
</gene>
<evidence type="ECO:0000313" key="3">
    <source>
        <dbReference type="Proteomes" id="UP000236291"/>
    </source>
</evidence>
<dbReference type="AlphaFoldDB" id="A0A2K3P8N3"/>
<feature type="compositionally biased region" description="Low complexity" evidence="1">
    <location>
        <begin position="1"/>
        <end position="18"/>
    </location>
</feature>